<evidence type="ECO:0000256" key="1">
    <source>
        <dbReference type="SAM" id="MobiDB-lite"/>
    </source>
</evidence>
<feature type="compositionally biased region" description="Basic and acidic residues" evidence="1">
    <location>
        <begin position="264"/>
        <end position="275"/>
    </location>
</feature>
<dbReference type="OrthoDB" id="2447337at2759"/>
<organism evidence="2 3">
    <name type="scientific">Gigaspora rosea</name>
    <dbReference type="NCBI Taxonomy" id="44941"/>
    <lineage>
        <taxon>Eukaryota</taxon>
        <taxon>Fungi</taxon>
        <taxon>Fungi incertae sedis</taxon>
        <taxon>Mucoromycota</taxon>
        <taxon>Glomeromycotina</taxon>
        <taxon>Glomeromycetes</taxon>
        <taxon>Diversisporales</taxon>
        <taxon>Gigasporaceae</taxon>
        <taxon>Gigaspora</taxon>
    </lineage>
</organism>
<accession>A0A397TVF2</accession>
<dbReference type="Proteomes" id="UP000266673">
    <property type="component" value="Unassembled WGS sequence"/>
</dbReference>
<dbReference type="SUPFAM" id="SSF53098">
    <property type="entry name" value="Ribonuclease H-like"/>
    <property type="match status" value="1"/>
</dbReference>
<dbReference type="AlphaFoldDB" id="A0A397TVF2"/>
<keyword evidence="3" id="KW-1185">Reference proteome</keyword>
<protein>
    <submittedName>
        <fullName evidence="2">Uncharacterized protein</fullName>
    </submittedName>
</protein>
<evidence type="ECO:0000313" key="3">
    <source>
        <dbReference type="Proteomes" id="UP000266673"/>
    </source>
</evidence>
<evidence type="ECO:0000313" key="2">
    <source>
        <dbReference type="EMBL" id="RIB02010.1"/>
    </source>
</evidence>
<gene>
    <name evidence="2" type="ORF">C2G38_2255855</name>
</gene>
<proteinExistence type="predicted"/>
<reference evidence="2 3" key="1">
    <citation type="submission" date="2018-06" db="EMBL/GenBank/DDBJ databases">
        <title>Comparative genomics reveals the genomic features of Rhizophagus irregularis, R. cerebriforme, R. diaphanum and Gigaspora rosea, and their symbiotic lifestyle signature.</title>
        <authorList>
            <person name="Morin E."/>
            <person name="San Clemente H."/>
            <person name="Chen E.C.H."/>
            <person name="De La Providencia I."/>
            <person name="Hainaut M."/>
            <person name="Kuo A."/>
            <person name="Kohler A."/>
            <person name="Murat C."/>
            <person name="Tang N."/>
            <person name="Roy S."/>
            <person name="Loubradou J."/>
            <person name="Henrissat B."/>
            <person name="Grigoriev I.V."/>
            <person name="Corradi N."/>
            <person name="Roux C."/>
            <person name="Martin F.M."/>
        </authorList>
    </citation>
    <scope>NUCLEOTIDE SEQUENCE [LARGE SCALE GENOMIC DNA]</scope>
    <source>
        <strain evidence="2 3">DAOM 194757</strain>
    </source>
</reference>
<feature type="region of interest" description="Disordered" evidence="1">
    <location>
        <begin position="261"/>
        <end position="288"/>
    </location>
</feature>
<dbReference type="InterPro" id="IPR012337">
    <property type="entry name" value="RNaseH-like_sf"/>
</dbReference>
<comment type="caution">
    <text evidence="2">The sequence shown here is derived from an EMBL/GenBank/DDBJ whole genome shotgun (WGS) entry which is preliminary data.</text>
</comment>
<dbReference type="EMBL" id="QKWP01002855">
    <property type="protein sequence ID" value="RIB02010.1"/>
    <property type="molecule type" value="Genomic_DNA"/>
</dbReference>
<sequence>MSYMGQEKQELLAFRYQVVHAVLGESSQEGAPEWSLLPLPPLTNDNISLITHSSASSEYNNAPSLNTPAPTSSNTLAPTKPLIANASYIQFFFEDDEADNTIRLQDQVEFILFGLEKNTRITSSNAKKENEKLDQLCLTSEEKKLLEEMVEVLKPFEEITKHVCGAKYPTMNLVYPYIRILKNKYAPIAEKGESIESWLDLIYGASIEDSKQISDSDTSISSDDKANILSAWNRKQWQYAYVHQRRMKQCRRPNSSKLFALKPNHYESDNEKTQDTIEEDCDSLSAKL</sequence>
<name>A0A397TVF2_9GLOM</name>